<dbReference type="AlphaFoldDB" id="A0A919A7X6"/>
<feature type="transmembrane region" description="Helical" evidence="1">
    <location>
        <begin position="73"/>
        <end position="100"/>
    </location>
</feature>
<reference evidence="2" key="1">
    <citation type="journal article" date="2014" name="Int. J. Syst. Evol. Microbiol.">
        <title>Complete genome sequence of Corynebacterium casei LMG S-19264T (=DSM 44701T), isolated from a smear-ripened cheese.</title>
        <authorList>
            <consortium name="US DOE Joint Genome Institute (JGI-PGF)"/>
            <person name="Walter F."/>
            <person name="Albersmeier A."/>
            <person name="Kalinowski J."/>
            <person name="Ruckert C."/>
        </authorList>
    </citation>
    <scope>NUCLEOTIDE SEQUENCE</scope>
    <source>
        <strain evidence="2">JCM 4477</strain>
    </source>
</reference>
<proteinExistence type="predicted"/>
<evidence type="ECO:0000313" key="3">
    <source>
        <dbReference type="Proteomes" id="UP000630718"/>
    </source>
</evidence>
<name>A0A919A7X6_9ACTN</name>
<organism evidence="2 3">
    <name type="scientific">Streptomyces fumanus</name>
    <dbReference type="NCBI Taxonomy" id="67302"/>
    <lineage>
        <taxon>Bacteria</taxon>
        <taxon>Bacillati</taxon>
        <taxon>Actinomycetota</taxon>
        <taxon>Actinomycetes</taxon>
        <taxon>Kitasatosporales</taxon>
        <taxon>Streptomycetaceae</taxon>
        <taxon>Streptomyces</taxon>
    </lineage>
</organism>
<dbReference type="RefSeq" id="WP_190203341.1">
    <property type="nucleotide sequence ID" value="NZ_BNBI01000003.1"/>
</dbReference>
<reference evidence="2" key="2">
    <citation type="submission" date="2020-09" db="EMBL/GenBank/DDBJ databases">
        <authorList>
            <person name="Sun Q."/>
            <person name="Ohkuma M."/>
        </authorList>
    </citation>
    <scope>NUCLEOTIDE SEQUENCE</scope>
    <source>
        <strain evidence="2">JCM 4477</strain>
    </source>
</reference>
<protein>
    <recommendedName>
        <fullName evidence="4">DUF4190 domain-containing protein</fullName>
    </recommendedName>
</protein>
<keyword evidence="1" id="KW-0472">Membrane</keyword>
<evidence type="ECO:0008006" key="4">
    <source>
        <dbReference type="Google" id="ProtNLM"/>
    </source>
</evidence>
<sequence>MVSTQNHYAASGTGPGTTAERRNGFGIAALVLGLCAAVLFWTVIGGIVLGALAVVFGILGYRRKKRGLATNGAMALIGAVVGALALIGSSVILAAGVAVFNSDEFKSYSDCVDHANTAAERDQCAKDFQKDTNRD</sequence>
<dbReference type="EMBL" id="BNBI01000003">
    <property type="protein sequence ID" value="GHE92280.1"/>
    <property type="molecule type" value="Genomic_DNA"/>
</dbReference>
<keyword evidence="3" id="KW-1185">Reference proteome</keyword>
<keyword evidence="1" id="KW-1133">Transmembrane helix</keyword>
<gene>
    <name evidence="2" type="ORF">GCM10018772_14920</name>
</gene>
<keyword evidence="1" id="KW-0812">Transmembrane</keyword>
<accession>A0A919A7X6</accession>
<evidence type="ECO:0000256" key="1">
    <source>
        <dbReference type="SAM" id="Phobius"/>
    </source>
</evidence>
<feature type="transmembrane region" description="Helical" evidence="1">
    <location>
        <begin position="28"/>
        <end position="61"/>
    </location>
</feature>
<dbReference type="Proteomes" id="UP000630718">
    <property type="component" value="Unassembled WGS sequence"/>
</dbReference>
<comment type="caution">
    <text evidence="2">The sequence shown here is derived from an EMBL/GenBank/DDBJ whole genome shotgun (WGS) entry which is preliminary data.</text>
</comment>
<evidence type="ECO:0000313" key="2">
    <source>
        <dbReference type="EMBL" id="GHE92280.1"/>
    </source>
</evidence>